<comment type="similarity">
    <text evidence="1">Belongs to the short-chain dehydrogenases/reductases (SDR) family.</text>
</comment>
<dbReference type="PROSITE" id="PS00061">
    <property type="entry name" value="ADH_SHORT"/>
    <property type="match status" value="1"/>
</dbReference>
<name>G8ZP21_TORDE</name>
<dbReference type="OrthoDB" id="1888931at2759"/>
<dbReference type="KEGG" id="tdl:TDEL_0B02360"/>
<evidence type="ECO:0000256" key="1">
    <source>
        <dbReference type="ARBA" id="ARBA00006484"/>
    </source>
</evidence>
<dbReference type="eggNOG" id="KOG0725">
    <property type="taxonomic scope" value="Eukaryota"/>
</dbReference>
<dbReference type="PANTHER" id="PTHR43008">
    <property type="entry name" value="BENZIL REDUCTASE"/>
    <property type="match status" value="1"/>
</dbReference>
<dbReference type="SUPFAM" id="SSF51735">
    <property type="entry name" value="NAD(P)-binding Rossmann-fold domains"/>
    <property type="match status" value="1"/>
</dbReference>
<dbReference type="Proteomes" id="UP000005627">
    <property type="component" value="Chromosome 2"/>
</dbReference>
<keyword evidence="5" id="KW-1185">Reference proteome</keyword>
<dbReference type="GeneID" id="11504286"/>
<dbReference type="GO" id="GO:0005975">
    <property type="term" value="P:carbohydrate metabolic process"/>
    <property type="evidence" value="ECO:0007669"/>
    <property type="project" value="UniProtKB-ARBA"/>
</dbReference>
<keyword evidence="3" id="KW-0560">Oxidoreductase</keyword>
<dbReference type="EMBL" id="HE616743">
    <property type="protein sequence ID" value="CCE90365.1"/>
    <property type="molecule type" value="Genomic_DNA"/>
</dbReference>
<proteinExistence type="inferred from homology"/>
<dbReference type="GO" id="GO:0044281">
    <property type="term" value="P:small molecule metabolic process"/>
    <property type="evidence" value="ECO:0007669"/>
    <property type="project" value="UniProtKB-ARBA"/>
</dbReference>
<protein>
    <recommendedName>
        <fullName evidence="6">L-xylulose reductase</fullName>
    </recommendedName>
</protein>
<dbReference type="STRING" id="1076872.G8ZP21"/>
<dbReference type="HOGENOM" id="CLU_010194_1_1_1"/>
<dbReference type="RefSeq" id="XP_003679576.1">
    <property type="nucleotide sequence ID" value="XM_003679528.1"/>
</dbReference>
<dbReference type="InParanoid" id="G8ZP21"/>
<evidence type="ECO:0008006" key="6">
    <source>
        <dbReference type="Google" id="ProtNLM"/>
    </source>
</evidence>
<evidence type="ECO:0000313" key="4">
    <source>
        <dbReference type="EMBL" id="CCE90365.1"/>
    </source>
</evidence>
<dbReference type="Pfam" id="PF13561">
    <property type="entry name" value="adh_short_C2"/>
    <property type="match status" value="1"/>
</dbReference>
<evidence type="ECO:0000256" key="3">
    <source>
        <dbReference type="ARBA" id="ARBA00023002"/>
    </source>
</evidence>
<gene>
    <name evidence="4" type="primary">TDEL0B02360</name>
    <name evidence="4" type="ORF">TDEL_0B02360</name>
</gene>
<organism evidence="4 5">
    <name type="scientific">Torulaspora delbrueckii</name>
    <name type="common">Yeast</name>
    <name type="synonym">Candida colliculosa</name>
    <dbReference type="NCBI Taxonomy" id="4950"/>
    <lineage>
        <taxon>Eukaryota</taxon>
        <taxon>Fungi</taxon>
        <taxon>Dikarya</taxon>
        <taxon>Ascomycota</taxon>
        <taxon>Saccharomycotina</taxon>
        <taxon>Saccharomycetes</taxon>
        <taxon>Saccharomycetales</taxon>
        <taxon>Saccharomycetaceae</taxon>
        <taxon>Torulaspora</taxon>
    </lineage>
</organism>
<evidence type="ECO:0000256" key="2">
    <source>
        <dbReference type="ARBA" id="ARBA00022857"/>
    </source>
</evidence>
<sequence>MGKTVATGIETPQPYPQLPEHVMDMFSLKGKVASVTGASGGIGYEVAVAFAQAGANVAMWYNSHSVEEEAEKLSKKYNVTVKAYKCSLTDTKAVEETVQQIKKDFGGRIDIMVANAGVAWDKGPLTELAEKDSELCDKEWQKVLSIDINGVYNAAKSIGPIFKKQGSGSFIATGSMSGHIANVPQLQVAYNTAKAAVIHMCKSLAVEWTGYARANTVSPGYVATPLNAGMDEEMLKKWNTLVPLGRLALPKEMVGAYLYLASNASTYTTGSDILVDGGYCSV</sequence>
<dbReference type="CDD" id="cd05352">
    <property type="entry name" value="MDH-like_SDR_c"/>
    <property type="match status" value="1"/>
</dbReference>
<dbReference type="InterPro" id="IPR036291">
    <property type="entry name" value="NAD(P)-bd_dom_sf"/>
</dbReference>
<dbReference type="GO" id="GO:0050085">
    <property type="term" value="F:mannitol 2-dehydrogenase (NADP+) activity"/>
    <property type="evidence" value="ECO:0007669"/>
    <property type="project" value="UniProtKB-ARBA"/>
</dbReference>
<dbReference type="InterPro" id="IPR020904">
    <property type="entry name" value="Sc_DH/Rdtase_CS"/>
</dbReference>
<dbReference type="InterPro" id="IPR002347">
    <property type="entry name" value="SDR_fam"/>
</dbReference>
<dbReference type="PANTHER" id="PTHR43008:SF13">
    <property type="entry name" value="L-XYLULOSE REDUCTASE-RELATED"/>
    <property type="match status" value="1"/>
</dbReference>
<accession>G8ZP21</accession>
<dbReference type="GO" id="GO:0050664">
    <property type="term" value="F:oxidoreductase activity, acting on NAD(P)H, oxygen as acceptor"/>
    <property type="evidence" value="ECO:0007669"/>
    <property type="project" value="TreeGrafter"/>
</dbReference>
<dbReference type="Gene3D" id="3.40.50.720">
    <property type="entry name" value="NAD(P)-binding Rossmann-like Domain"/>
    <property type="match status" value="1"/>
</dbReference>
<dbReference type="FunFam" id="3.40.50.720:FF:000090">
    <property type="entry name" value="NADP-dependent mannitol dehydrogenase"/>
    <property type="match status" value="1"/>
</dbReference>
<reference evidence="4 5" key="1">
    <citation type="journal article" date="2011" name="Proc. Natl. Acad. Sci. U.S.A.">
        <title>Evolutionary erosion of yeast sex chromosomes by mating-type switching accidents.</title>
        <authorList>
            <person name="Gordon J.L."/>
            <person name="Armisen D."/>
            <person name="Proux-Wera E."/>
            <person name="Oheigeartaigh S.S."/>
            <person name="Byrne K.P."/>
            <person name="Wolfe K.H."/>
        </authorList>
    </citation>
    <scope>NUCLEOTIDE SEQUENCE [LARGE SCALE GENOMIC DNA]</scope>
    <source>
        <strain evidence="5">ATCC 10662 / CBS 1146 / NBRC 0425 / NCYC 2629 / NRRL Y-866</strain>
    </source>
</reference>
<keyword evidence="2" id="KW-0521">NADP</keyword>
<dbReference type="PRINTS" id="PR00080">
    <property type="entry name" value="SDRFAMILY"/>
</dbReference>
<dbReference type="AlphaFoldDB" id="G8ZP21"/>
<dbReference type="PRINTS" id="PR00081">
    <property type="entry name" value="GDHRDH"/>
</dbReference>
<evidence type="ECO:0000313" key="5">
    <source>
        <dbReference type="Proteomes" id="UP000005627"/>
    </source>
</evidence>